<comment type="caution">
    <text evidence="3">The sequence shown here is derived from an EMBL/GenBank/DDBJ whole genome shotgun (WGS) entry which is preliminary data.</text>
</comment>
<keyword evidence="2" id="KW-0812">Transmembrane</keyword>
<evidence type="ECO:0000313" key="3">
    <source>
        <dbReference type="EMBL" id="GAA3391916.1"/>
    </source>
</evidence>
<proteinExistence type="predicted"/>
<sequence>MRVFAPLALQIITVIAVIAMFALVWGPRSDDSDLHGREQGGVEYVAALNKLLPVLVDAQSTAVQGNPVAKDSFKEPLDAVAAVDEKFGSDFGTSNRWSGLRARIETLPEQGGEGLGAFKNFGEATDLLLALYQQVAQASGLRNDGDGVISYLQDAALEEIPAAIVWSGRYQDQVVITSALTPPDRNAPQETYNSQAAQISAAFTELAVSRQVASEAGGDVASDMAAAVDNSGSGTFSTTLLQSLDEFQRGIEALAPPGEVGLSTIPRVADVAKQRAAAQKAAVELDPLLLDELSSQIDDRKGSADTGRVMAIALLAIAILATVASLLFLLVSARRSRSETVEAPPAYEHGNLDYSGYPGGSQPPGGSHSMGADPYRDAGRDARRERVGVPR</sequence>
<evidence type="ECO:0000256" key="1">
    <source>
        <dbReference type="SAM" id="MobiDB-lite"/>
    </source>
</evidence>
<accession>A0ABP6T3V3</accession>
<dbReference type="EMBL" id="BAAAYN010000035">
    <property type="protein sequence ID" value="GAA3391916.1"/>
    <property type="molecule type" value="Genomic_DNA"/>
</dbReference>
<feature type="region of interest" description="Disordered" evidence="1">
    <location>
        <begin position="339"/>
        <end position="391"/>
    </location>
</feature>
<dbReference type="Proteomes" id="UP001501676">
    <property type="component" value="Unassembled WGS sequence"/>
</dbReference>
<gene>
    <name evidence="3" type="ORF">GCM10020369_51610</name>
</gene>
<reference evidence="4" key="1">
    <citation type="journal article" date="2019" name="Int. J. Syst. Evol. Microbiol.">
        <title>The Global Catalogue of Microorganisms (GCM) 10K type strain sequencing project: providing services to taxonomists for standard genome sequencing and annotation.</title>
        <authorList>
            <consortium name="The Broad Institute Genomics Platform"/>
            <consortium name="The Broad Institute Genome Sequencing Center for Infectious Disease"/>
            <person name="Wu L."/>
            <person name="Ma J."/>
        </authorList>
    </citation>
    <scope>NUCLEOTIDE SEQUENCE [LARGE SCALE GENOMIC DNA]</scope>
    <source>
        <strain evidence="4">JCM 9458</strain>
    </source>
</reference>
<name>A0ABP6T3V3_9ACTN</name>
<organism evidence="3 4">
    <name type="scientific">Cryptosporangium minutisporangium</name>
    <dbReference type="NCBI Taxonomy" id="113569"/>
    <lineage>
        <taxon>Bacteria</taxon>
        <taxon>Bacillati</taxon>
        <taxon>Actinomycetota</taxon>
        <taxon>Actinomycetes</taxon>
        <taxon>Cryptosporangiales</taxon>
        <taxon>Cryptosporangiaceae</taxon>
        <taxon>Cryptosporangium</taxon>
    </lineage>
</organism>
<keyword evidence="4" id="KW-1185">Reference proteome</keyword>
<protein>
    <submittedName>
        <fullName evidence="3">Uncharacterized protein</fullName>
    </submittedName>
</protein>
<evidence type="ECO:0000256" key="2">
    <source>
        <dbReference type="SAM" id="Phobius"/>
    </source>
</evidence>
<feature type="transmembrane region" description="Helical" evidence="2">
    <location>
        <begin position="7"/>
        <end position="25"/>
    </location>
</feature>
<feature type="transmembrane region" description="Helical" evidence="2">
    <location>
        <begin position="309"/>
        <end position="331"/>
    </location>
</feature>
<evidence type="ECO:0000313" key="4">
    <source>
        <dbReference type="Proteomes" id="UP001501676"/>
    </source>
</evidence>
<feature type="compositionally biased region" description="Basic and acidic residues" evidence="1">
    <location>
        <begin position="374"/>
        <end position="391"/>
    </location>
</feature>
<keyword evidence="2" id="KW-1133">Transmembrane helix</keyword>
<keyword evidence="2" id="KW-0472">Membrane</keyword>